<dbReference type="InterPro" id="IPR034505">
    <property type="entry name" value="Coproporphyrinogen-III_oxidase"/>
</dbReference>
<keyword evidence="5 10" id="KW-0949">S-adenosyl-L-methionine</keyword>
<comment type="subcellular location">
    <subcellularLocation>
        <location evidence="10">Cytoplasm</location>
    </subcellularLocation>
</comment>
<dbReference type="Pfam" id="PF04055">
    <property type="entry name" value="Radical_SAM"/>
    <property type="match status" value="1"/>
</dbReference>
<name>A0A451G4C8_9GAMM</name>
<dbReference type="PANTHER" id="PTHR13932:SF5">
    <property type="entry name" value="RADICAL S-ADENOSYL METHIONINE DOMAIN-CONTAINING PROTEIN 1, MITOCHONDRIAL"/>
    <property type="match status" value="1"/>
</dbReference>
<keyword evidence="7 10" id="KW-0408">Iron</keyword>
<evidence type="ECO:0000256" key="10">
    <source>
        <dbReference type="RuleBase" id="RU364116"/>
    </source>
</evidence>
<evidence type="ECO:0000256" key="5">
    <source>
        <dbReference type="ARBA" id="ARBA00022691"/>
    </source>
</evidence>
<feature type="domain" description="Radical SAM core" evidence="11">
    <location>
        <begin position="13"/>
        <end position="245"/>
    </location>
</feature>
<evidence type="ECO:0000256" key="9">
    <source>
        <dbReference type="ARBA" id="ARBA00023186"/>
    </source>
</evidence>
<dbReference type="NCBIfam" id="TIGR00539">
    <property type="entry name" value="hemN_rel"/>
    <property type="match status" value="1"/>
</dbReference>
<dbReference type="SMART" id="SM00729">
    <property type="entry name" value="Elp3"/>
    <property type="match status" value="1"/>
</dbReference>
<dbReference type="InterPro" id="IPR010723">
    <property type="entry name" value="HemN_C"/>
</dbReference>
<keyword evidence="13" id="KW-1185">Reference proteome</keyword>
<accession>A0A451G4C8</accession>
<comment type="similarity">
    <text evidence="2">Belongs to the anaerobic coproporphyrinogen-III oxidase family. HemW subfamily.</text>
</comment>
<dbReference type="GO" id="GO:0005737">
    <property type="term" value="C:cytoplasm"/>
    <property type="evidence" value="ECO:0007669"/>
    <property type="project" value="UniProtKB-SubCell"/>
</dbReference>
<gene>
    <name evidence="12" type="ORF">EPV75_00850</name>
</gene>
<dbReference type="InterPro" id="IPR007197">
    <property type="entry name" value="rSAM"/>
</dbReference>
<dbReference type="GO" id="GO:0006779">
    <property type="term" value="P:porphyrin-containing compound biosynthetic process"/>
    <property type="evidence" value="ECO:0007669"/>
    <property type="project" value="InterPro"/>
</dbReference>
<keyword evidence="10" id="KW-0963">Cytoplasm</keyword>
<dbReference type="SFLD" id="SFLDG01065">
    <property type="entry name" value="anaerobic_coproporphyrinogen-I"/>
    <property type="match status" value="1"/>
</dbReference>
<keyword evidence="6 10" id="KW-0479">Metal-binding</keyword>
<dbReference type="AlphaFoldDB" id="A0A451G4C8"/>
<dbReference type="Proteomes" id="UP000285478">
    <property type="component" value="Chromosome"/>
</dbReference>
<dbReference type="InterPro" id="IPR058240">
    <property type="entry name" value="rSAM_sf"/>
</dbReference>
<keyword evidence="10" id="KW-0004">4Fe-4S</keyword>
<dbReference type="InterPro" id="IPR006638">
    <property type="entry name" value="Elp3/MiaA/NifB-like_rSAM"/>
</dbReference>
<keyword evidence="9 10" id="KW-0143">Chaperone</keyword>
<dbReference type="SUPFAM" id="SSF102114">
    <property type="entry name" value="Radical SAM enzymes"/>
    <property type="match status" value="1"/>
</dbReference>
<evidence type="ECO:0000256" key="4">
    <source>
        <dbReference type="ARBA" id="ARBA00022617"/>
    </source>
</evidence>
<evidence type="ECO:0000256" key="7">
    <source>
        <dbReference type="ARBA" id="ARBA00023004"/>
    </source>
</evidence>
<dbReference type="Pfam" id="PF06969">
    <property type="entry name" value="HemN_C"/>
    <property type="match status" value="1"/>
</dbReference>
<organism evidence="12 13">
    <name type="scientific">Hydrogenovibrio thermophilus</name>
    <dbReference type="NCBI Taxonomy" id="265883"/>
    <lineage>
        <taxon>Bacteria</taxon>
        <taxon>Pseudomonadati</taxon>
        <taxon>Pseudomonadota</taxon>
        <taxon>Gammaproteobacteria</taxon>
        <taxon>Thiotrichales</taxon>
        <taxon>Piscirickettsiaceae</taxon>
        <taxon>Hydrogenovibrio</taxon>
    </lineage>
</organism>
<dbReference type="InterPro" id="IPR004559">
    <property type="entry name" value="HemW-like"/>
</dbReference>
<evidence type="ECO:0000256" key="6">
    <source>
        <dbReference type="ARBA" id="ARBA00022723"/>
    </source>
</evidence>
<sequence>MVFHRQAPIILQFTQPVPLSLYVHYPWCIQKCPYCDFNSHTLGADQEAVYLDALIQQLEQTLPMVWGRPIQSIFFGGGTPSLMSEAGLDSFLSRARALLGFQPDIEITLEANPGTVDFEKFAGFRQAGVNRLSMGIQSFDDEKLHALGRIHSADEAYRAVEAAKSAGFDNFNLDLMFALPNQNLEQALHDVDTAIELRPPHLSHYQLTLEPNTPFYKQPPELPEDDQAWEMQLACQQRLAEAGYHHYEVSAYAQNGQACRHNLNYWQFGDYIGLGAGAHGKITDPPQGVIWRTQMPASPGGYMNMIAEGKRGRLEKVGDSDAVFEFMLNAMRLQDGFELSLFTLRTGLPLHTIEPILQDLADKGWLTLDGETVCLTRTGQTYLNDVLQAFL</sequence>
<dbReference type="Gene3D" id="3.20.20.70">
    <property type="entry name" value="Aldolase class I"/>
    <property type="match status" value="1"/>
</dbReference>
<evidence type="ECO:0000256" key="8">
    <source>
        <dbReference type="ARBA" id="ARBA00023014"/>
    </source>
</evidence>
<protein>
    <recommendedName>
        <fullName evidence="3 10">Heme chaperone HemW</fullName>
    </recommendedName>
</protein>
<evidence type="ECO:0000313" key="12">
    <source>
        <dbReference type="EMBL" id="QAB14322.1"/>
    </source>
</evidence>
<evidence type="ECO:0000256" key="3">
    <source>
        <dbReference type="ARBA" id="ARBA00017228"/>
    </source>
</evidence>
<dbReference type="InterPro" id="IPR013785">
    <property type="entry name" value="Aldolase_TIM"/>
</dbReference>
<evidence type="ECO:0000259" key="11">
    <source>
        <dbReference type="PROSITE" id="PS51918"/>
    </source>
</evidence>
<dbReference type="GO" id="GO:0004109">
    <property type="term" value="F:coproporphyrinogen oxidase activity"/>
    <property type="evidence" value="ECO:0007669"/>
    <property type="project" value="InterPro"/>
</dbReference>
<evidence type="ECO:0000256" key="1">
    <source>
        <dbReference type="ARBA" id="ARBA00001966"/>
    </source>
</evidence>
<dbReference type="GO" id="GO:0046872">
    <property type="term" value="F:metal ion binding"/>
    <property type="evidence" value="ECO:0007669"/>
    <property type="project" value="UniProtKB-UniRule"/>
</dbReference>
<keyword evidence="4 10" id="KW-0349">Heme</keyword>
<proteinExistence type="inferred from homology"/>
<dbReference type="SFLD" id="SFLDF00288">
    <property type="entry name" value="HemN-like__clustered_with_nucl"/>
    <property type="match status" value="1"/>
</dbReference>
<evidence type="ECO:0000313" key="13">
    <source>
        <dbReference type="Proteomes" id="UP000285478"/>
    </source>
</evidence>
<dbReference type="PROSITE" id="PS51918">
    <property type="entry name" value="RADICAL_SAM"/>
    <property type="match status" value="1"/>
</dbReference>
<dbReference type="CDD" id="cd01335">
    <property type="entry name" value="Radical_SAM"/>
    <property type="match status" value="1"/>
</dbReference>
<dbReference type="GO" id="GO:0051539">
    <property type="term" value="F:4 iron, 4 sulfur cluster binding"/>
    <property type="evidence" value="ECO:0007669"/>
    <property type="project" value="UniProtKB-UniRule"/>
</dbReference>
<evidence type="ECO:0000256" key="2">
    <source>
        <dbReference type="ARBA" id="ARBA00006100"/>
    </source>
</evidence>
<comment type="cofactor">
    <cofactor evidence="1">
        <name>[4Fe-4S] cluster</name>
        <dbReference type="ChEBI" id="CHEBI:49883"/>
    </cofactor>
</comment>
<dbReference type="KEGG" id="htr:EPV75_00850"/>
<keyword evidence="8 10" id="KW-0411">Iron-sulfur</keyword>
<dbReference type="SFLD" id="SFLDF00562">
    <property type="entry name" value="HemN-like__clustered_with_heat"/>
    <property type="match status" value="1"/>
</dbReference>
<comment type="function">
    <text evidence="10">Probably acts as a heme chaperone, transferring heme to an unknown acceptor. Binds one molecule of heme per monomer, possibly covalently. Binds 1 [4Fe-4S] cluster. The cluster is coordinated with 3 cysteines and an exchangeable S-adenosyl-L-methionine.</text>
</comment>
<dbReference type="PANTHER" id="PTHR13932">
    <property type="entry name" value="COPROPORPHYRINIGEN III OXIDASE"/>
    <property type="match status" value="1"/>
</dbReference>
<dbReference type="EMBL" id="CP035033">
    <property type="protein sequence ID" value="QAB14322.1"/>
    <property type="molecule type" value="Genomic_DNA"/>
</dbReference>
<dbReference type="SFLD" id="SFLDS00029">
    <property type="entry name" value="Radical_SAM"/>
    <property type="match status" value="1"/>
</dbReference>
<reference evidence="12 13" key="1">
    <citation type="journal article" date="2018" name="Environ. Microbiol.">
        <title>Genomes of ubiquitous marine and hypersaline Hydrogenovibrio, Thiomicrorhabdus and Thiomicrospira spp. encode a diversity of mechanisms to sustain chemolithoautotrophy in heterogeneous environments.</title>
        <authorList>
            <person name="Scott K.M."/>
            <person name="Williams J."/>
            <person name="Porter C.M.B."/>
            <person name="Russel S."/>
            <person name="Harmer T.L."/>
            <person name="Paul J.H."/>
            <person name="Antonen K.M."/>
            <person name="Bridges M.K."/>
            <person name="Camper G.J."/>
            <person name="Campla C.K."/>
            <person name="Casella L.G."/>
            <person name="Chase E."/>
            <person name="Conrad J.W."/>
            <person name="Cruz M.C."/>
            <person name="Dunlap D.S."/>
            <person name="Duran L."/>
            <person name="Fahsbender E.M."/>
            <person name="Goldsmith D.B."/>
            <person name="Keeley R.F."/>
            <person name="Kondoff M.R."/>
            <person name="Kussy B.I."/>
            <person name="Lane M.K."/>
            <person name="Lawler S."/>
            <person name="Leigh B.A."/>
            <person name="Lewis C."/>
            <person name="Lostal L.M."/>
            <person name="Marking D."/>
            <person name="Mancera P.A."/>
            <person name="McClenthan E.C."/>
            <person name="McIntyre E.A."/>
            <person name="Mine J.A."/>
            <person name="Modi S."/>
            <person name="Moore B.D."/>
            <person name="Morgan W.A."/>
            <person name="Nelson K.M."/>
            <person name="Nguyen K.N."/>
            <person name="Ogburn N."/>
            <person name="Parrino D.G."/>
            <person name="Pedapudi A.D."/>
            <person name="Pelham R.P."/>
            <person name="Preece A.M."/>
            <person name="Rampersad E.A."/>
            <person name="Richardson J.C."/>
            <person name="Rodgers C.M."/>
            <person name="Schaffer B.L."/>
            <person name="Sheridan N.E."/>
            <person name="Solone M.R."/>
            <person name="Staley Z.R."/>
            <person name="Tabuchi M."/>
            <person name="Waide R.J."/>
            <person name="Wanjugi P.W."/>
            <person name="Young S."/>
            <person name="Clum A."/>
            <person name="Daum C."/>
            <person name="Huntemann M."/>
            <person name="Ivanova N."/>
            <person name="Kyrpides N."/>
            <person name="Mikhailova N."/>
            <person name="Palaniappan K."/>
            <person name="Pillay M."/>
            <person name="Reddy T.B.K."/>
            <person name="Shapiro N."/>
            <person name="Stamatis D."/>
            <person name="Varghese N."/>
            <person name="Woyke T."/>
            <person name="Boden R."/>
            <person name="Freyermuth S.K."/>
            <person name="Kerfeld C.A."/>
        </authorList>
    </citation>
    <scope>NUCLEOTIDE SEQUENCE [LARGE SCALE GENOMIC DNA]</scope>
    <source>
        <strain evidence="12 13">JR-2</strain>
    </source>
</reference>